<dbReference type="PANTHER" id="PTHR21404:SF3">
    <property type="entry name" value="SMALL RNA 2'-O-METHYLTRANSFERASE"/>
    <property type="match status" value="1"/>
</dbReference>
<feature type="region of interest" description="Disordered" evidence="13">
    <location>
        <begin position="176"/>
        <end position="215"/>
    </location>
</feature>
<accession>A0A8K0JQJ8</accession>
<name>A0A8K0JQJ8_9TREE</name>
<keyword evidence="4" id="KW-0489">Methyltransferase</keyword>
<proteinExistence type="inferred from homology"/>
<keyword evidence="10" id="KW-0943">RNA-mediated gene silencing</keyword>
<keyword evidence="6" id="KW-0949">S-adenosyl-L-methionine</keyword>
<evidence type="ECO:0000313" key="15">
    <source>
        <dbReference type="Proteomes" id="UP000812966"/>
    </source>
</evidence>
<evidence type="ECO:0000256" key="11">
    <source>
        <dbReference type="ARBA" id="ARBA00035025"/>
    </source>
</evidence>
<feature type="region of interest" description="Disordered" evidence="13">
    <location>
        <begin position="521"/>
        <end position="547"/>
    </location>
</feature>
<evidence type="ECO:0000256" key="4">
    <source>
        <dbReference type="ARBA" id="ARBA00022603"/>
    </source>
</evidence>
<comment type="cofactor">
    <cofactor evidence="1">
        <name>Mg(2+)</name>
        <dbReference type="ChEBI" id="CHEBI:18420"/>
    </cofactor>
</comment>
<evidence type="ECO:0000256" key="6">
    <source>
        <dbReference type="ARBA" id="ARBA00022691"/>
    </source>
</evidence>
<dbReference type="PANTHER" id="PTHR21404">
    <property type="entry name" value="HEN1"/>
    <property type="match status" value="1"/>
</dbReference>
<dbReference type="EMBL" id="JABELV010000011">
    <property type="protein sequence ID" value="KAG7571116.1"/>
    <property type="molecule type" value="Genomic_DNA"/>
</dbReference>
<evidence type="ECO:0000256" key="13">
    <source>
        <dbReference type="SAM" id="MobiDB-lite"/>
    </source>
</evidence>
<gene>
    <name evidence="14" type="ORF">FFLO_00941</name>
</gene>
<evidence type="ECO:0000256" key="1">
    <source>
        <dbReference type="ARBA" id="ARBA00001946"/>
    </source>
</evidence>
<evidence type="ECO:0000256" key="8">
    <source>
        <dbReference type="ARBA" id="ARBA00022842"/>
    </source>
</evidence>
<dbReference type="AlphaFoldDB" id="A0A8K0JQJ8"/>
<feature type="region of interest" description="Disordered" evidence="13">
    <location>
        <begin position="1"/>
        <end position="44"/>
    </location>
</feature>
<dbReference type="GO" id="GO:0090486">
    <property type="term" value="F:small RNA 2'-O-methyltransferase activity"/>
    <property type="evidence" value="ECO:0007669"/>
    <property type="project" value="UniProtKB-EC"/>
</dbReference>
<sequence length="547" mass="59344">MTSIGGKSSSSPADPGSNDLDTANNPGTIAGLHDDPAYDPTLTSPSAIHLSTSLTHTREVSMIEKGPSHVGVVFTPSLAEQRISWALDVLRKEEARSVLDVGCGEGALLKILCRPASCVMEDPIEPVMGQDGSMTANMGGSSAVATAASGSTLTSSSSRPPAGGLDVDATTIPIAVRNTAPPPSSSGPQAHAASTSPSSLDDDANHNSDASNVPPRWQRLEVEIWQGGLEKHNQRLEGFEAITGLEIIEHLNGPSLAVFPQMIFGTFRPKVVLITTPNFEFNSKFPRSHTPDGCHGPSKGFLDPTGRTERVFRHSDHKLEMTEQEFRDWCESAEEWGYTVETGGIGLSNQPSYHDDDPSRPIYATHTAIFRHTGGAPHRSPRSVRSVRLPFMPASGEEYHAHRLAVRHVHEPRGAGEVYKKTWDPSPESDETIRGIVRDLLRRWREGEVTLEEVWATDSVSSACVGSKRTLVRALGGLGNCPGSTGVIGDQPEWELIWSRVSPGGIRVRWRDFVDEEKEEKRRREDWGVDSSSSAAKEVVMTDTSGW</sequence>
<keyword evidence="5" id="KW-0808">Transferase</keyword>
<feature type="compositionally biased region" description="Polar residues" evidence="13">
    <location>
        <begin position="186"/>
        <end position="197"/>
    </location>
</feature>
<keyword evidence="8" id="KW-0460">Magnesium</keyword>
<reference evidence="14" key="1">
    <citation type="submission" date="2020-04" db="EMBL/GenBank/DDBJ databases">
        <title>Analysis of mating type loci in Filobasidium floriforme.</title>
        <authorList>
            <person name="Nowrousian M."/>
        </authorList>
    </citation>
    <scope>NUCLEOTIDE SEQUENCE</scope>
    <source>
        <strain evidence="14">CBS 6242</strain>
    </source>
</reference>
<dbReference type="Gene3D" id="3.40.50.150">
    <property type="entry name" value="Vaccinia Virus protein VP39"/>
    <property type="match status" value="1"/>
</dbReference>
<dbReference type="EC" id="2.1.1.386" evidence="11"/>
<dbReference type="GO" id="GO:0046872">
    <property type="term" value="F:metal ion binding"/>
    <property type="evidence" value="ECO:0007669"/>
    <property type="project" value="UniProtKB-KW"/>
</dbReference>
<dbReference type="GO" id="GO:0001510">
    <property type="term" value="P:RNA methylation"/>
    <property type="evidence" value="ECO:0007669"/>
    <property type="project" value="InterPro"/>
</dbReference>
<comment type="caution">
    <text evidence="14">The sequence shown here is derived from an EMBL/GenBank/DDBJ whole genome shotgun (WGS) entry which is preliminary data.</text>
</comment>
<evidence type="ECO:0000256" key="3">
    <source>
        <dbReference type="ARBA" id="ARBA00021330"/>
    </source>
</evidence>
<comment type="similarity">
    <text evidence="2">Belongs to the methyltransferase superfamily. HEN1 family.</text>
</comment>
<keyword evidence="15" id="KW-1185">Reference proteome</keyword>
<evidence type="ECO:0000256" key="10">
    <source>
        <dbReference type="ARBA" id="ARBA00023158"/>
    </source>
</evidence>
<dbReference type="Proteomes" id="UP000812966">
    <property type="component" value="Unassembled WGS sequence"/>
</dbReference>
<evidence type="ECO:0000256" key="5">
    <source>
        <dbReference type="ARBA" id="ARBA00022679"/>
    </source>
</evidence>
<evidence type="ECO:0000313" key="14">
    <source>
        <dbReference type="EMBL" id="KAG7571116.1"/>
    </source>
</evidence>
<dbReference type="InterPro" id="IPR029063">
    <property type="entry name" value="SAM-dependent_MTases_sf"/>
</dbReference>
<feature type="compositionally biased region" description="Polar residues" evidence="13">
    <location>
        <begin position="1"/>
        <end position="12"/>
    </location>
</feature>
<dbReference type="GO" id="GO:0005634">
    <property type="term" value="C:nucleus"/>
    <property type="evidence" value="ECO:0007669"/>
    <property type="project" value="TreeGrafter"/>
</dbReference>
<dbReference type="InterPro" id="IPR026610">
    <property type="entry name" value="Hen1"/>
</dbReference>
<dbReference type="GO" id="GO:0003723">
    <property type="term" value="F:RNA binding"/>
    <property type="evidence" value="ECO:0007669"/>
    <property type="project" value="UniProtKB-KW"/>
</dbReference>
<evidence type="ECO:0000256" key="9">
    <source>
        <dbReference type="ARBA" id="ARBA00022884"/>
    </source>
</evidence>
<evidence type="ECO:0000256" key="2">
    <source>
        <dbReference type="ARBA" id="ARBA00009026"/>
    </source>
</evidence>
<evidence type="ECO:0000256" key="7">
    <source>
        <dbReference type="ARBA" id="ARBA00022723"/>
    </source>
</evidence>
<comment type="catalytic activity">
    <reaction evidence="12">
        <text>small RNA 3'-end nucleotide + S-adenosyl-L-methionine = small RNA 3'-end 2'-O-methylnucleotide + S-adenosyl-L-homocysteine + H(+)</text>
        <dbReference type="Rhea" id="RHEA:37887"/>
        <dbReference type="Rhea" id="RHEA-COMP:10415"/>
        <dbReference type="Rhea" id="RHEA-COMP:10416"/>
        <dbReference type="ChEBI" id="CHEBI:15378"/>
        <dbReference type="ChEBI" id="CHEBI:57856"/>
        <dbReference type="ChEBI" id="CHEBI:59789"/>
        <dbReference type="ChEBI" id="CHEBI:74896"/>
        <dbReference type="ChEBI" id="CHEBI:74898"/>
        <dbReference type="EC" id="2.1.1.386"/>
    </reaction>
</comment>
<evidence type="ECO:0000256" key="12">
    <source>
        <dbReference type="ARBA" id="ARBA00048418"/>
    </source>
</evidence>
<dbReference type="SUPFAM" id="SSF53335">
    <property type="entry name" value="S-adenosyl-L-methionine-dependent methyltransferases"/>
    <property type="match status" value="2"/>
</dbReference>
<keyword evidence="7" id="KW-0479">Metal-binding</keyword>
<dbReference type="GO" id="GO:0030422">
    <property type="term" value="P:siRNA processing"/>
    <property type="evidence" value="ECO:0007669"/>
    <property type="project" value="TreeGrafter"/>
</dbReference>
<dbReference type="GO" id="GO:0005737">
    <property type="term" value="C:cytoplasm"/>
    <property type="evidence" value="ECO:0007669"/>
    <property type="project" value="TreeGrafter"/>
</dbReference>
<protein>
    <recommendedName>
        <fullName evidence="3">Small RNA 2'-O-methyltransferase</fullName>
        <ecNumber evidence="11">2.1.1.386</ecNumber>
    </recommendedName>
</protein>
<keyword evidence="9" id="KW-0694">RNA-binding</keyword>
<organism evidence="14 15">
    <name type="scientific">Filobasidium floriforme</name>
    <dbReference type="NCBI Taxonomy" id="5210"/>
    <lineage>
        <taxon>Eukaryota</taxon>
        <taxon>Fungi</taxon>
        <taxon>Dikarya</taxon>
        <taxon>Basidiomycota</taxon>
        <taxon>Agaricomycotina</taxon>
        <taxon>Tremellomycetes</taxon>
        <taxon>Filobasidiales</taxon>
        <taxon>Filobasidiaceae</taxon>
        <taxon>Filobasidium</taxon>
    </lineage>
</organism>